<dbReference type="Gene3D" id="1.20.120.1810">
    <property type="match status" value="1"/>
</dbReference>
<dbReference type="SUPFAM" id="SSF88659">
    <property type="entry name" value="Sigma3 and sigma4 domains of RNA polymerase sigma factors"/>
    <property type="match status" value="2"/>
</dbReference>
<keyword evidence="2" id="KW-0749">Sporulation</keyword>
<feature type="domain" description="HTH cro/C1-type" evidence="7">
    <location>
        <begin position="195"/>
        <end position="225"/>
    </location>
</feature>
<dbReference type="PROSITE" id="PS50943">
    <property type="entry name" value="HTH_CROC1"/>
    <property type="match status" value="1"/>
</dbReference>
<keyword evidence="4" id="KW-0731">Sigma factor</keyword>
<dbReference type="CDD" id="cd06171">
    <property type="entry name" value="Sigma70_r4"/>
    <property type="match status" value="1"/>
</dbReference>
<dbReference type="InterPro" id="IPR007627">
    <property type="entry name" value="RNA_pol_sigma70_r2"/>
</dbReference>
<dbReference type="NCBIfam" id="TIGR02937">
    <property type="entry name" value="sigma70-ECF"/>
    <property type="match status" value="1"/>
</dbReference>
<keyword evidence="6" id="KW-0804">Transcription</keyword>
<dbReference type="PANTHER" id="PTHR30385">
    <property type="entry name" value="SIGMA FACTOR F FLAGELLAR"/>
    <property type="match status" value="1"/>
</dbReference>
<reference evidence="8 9" key="1">
    <citation type="submission" date="2018-08" db="EMBL/GenBank/DDBJ databases">
        <title>A genome reference for cultivated species of the human gut microbiota.</title>
        <authorList>
            <person name="Zou Y."/>
            <person name="Xue W."/>
            <person name="Luo G."/>
        </authorList>
    </citation>
    <scope>NUCLEOTIDE SEQUENCE [LARGE SCALE GENOMIC DNA]</scope>
    <source>
        <strain evidence="8 9">AM44-11BH</strain>
    </source>
</reference>
<dbReference type="GO" id="GO:0030435">
    <property type="term" value="P:sporulation resulting in formation of a cellular spore"/>
    <property type="evidence" value="ECO:0007669"/>
    <property type="project" value="UniProtKB-KW"/>
</dbReference>
<keyword evidence="5" id="KW-0238">DNA-binding</keyword>
<dbReference type="InterPro" id="IPR014322">
    <property type="entry name" value="RNA_pol_sigma-B/F/G"/>
</dbReference>
<proteinExistence type="inferred from homology"/>
<dbReference type="InterPro" id="IPR007630">
    <property type="entry name" value="RNA_pol_sigma70_r4"/>
</dbReference>
<evidence type="ECO:0000313" key="9">
    <source>
        <dbReference type="Proteomes" id="UP000284779"/>
    </source>
</evidence>
<dbReference type="InterPro" id="IPR000943">
    <property type="entry name" value="RNA_pol_sigma70"/>
</dbReference>
<sequence length="237" mass="27692">MDTLTLINRAHQGDKLARDKILIENTGLIWSIVRRFLNRGHEGEDLFQIGCIGMLKAIDRFDTEFDVAFSTYAVPMIAGEIRRFIRDDGIVKISRKIKENQMKIMHQREIYINEKKQEPTIEELEKVCNLTKEEIVMAMDASRNVESIDKEMYSKDSAYTLMDLAEDDTNIEETVLNKIMVQQLMDMLESKERKIINLRYFKNKTQSQVAKEMGMTQVQVSRLEKKILNSMRNEKST</sequence>
<dbReference type="GO" id="GO:0006352">
    <property type="term" value="P:DNA-templated transcription initiation"/>
    <property type="evidence" value="ECO:0007669"/>
    <property type="project" value="InterPro"/>
</dbReference>
<dbReference type="Pfam" id="PF04542">
    <property type="entry name" value="Sigma70_r2"/>
    <property type="match status" value="1"/>
</dbReference>
<evidence type="ECO:0000313" key="8">
    <source>
        <dbReference type="EMBL" id="RHA18045.1"/>
    </source>
</evidence>
<keyword evidence="3" id="KW-0805">Transcription regulation</keyword>
<dbReference type="Proteomes" id="UP000284779">
    <property type="component" value="Unassembled WGS sequence"/>
</dbReference>
<dbReference type="PANTHER" id="PTHR30385:SF4">
    <property type="entry name" value="RNA POLYMERASE SIGMA-E FACTOR"/>
    <property type="match status" value="1"/>
</dbReference>
<dbReference type="InterPro" id="IPR013325">
    <property type="entry name" value="RNA_pol_sigma_r2"/>
</dbReference>
<dbReference type="PROSITE" id="PS00716">
    <property type="entry name" value="SIGMA70_2"/>
    <property type="match status" value="1"/>
</dbReference>
<dbReference type="GO" id="GO:0016987">
    <property type="term" value="F:sigma factor activity"/>
    <property type="evidence" value="ECO:0007669"/>
    <property type="project" value="UniProtKB-KW"/>
</dbReference>
<dbReference type="EMBL" id="QSFD01000007">
    <property type="protein sequence ID" value="RHA18045.1"/>
    <property type="molecule type" value="Genomic_DNA"/>
</dbReference>
<comment type="caution">
    <text evidence="8">The sequence shown here is derived from an EMBL/GenBank/DDBJ whole genome shotgun (WGS) entry which is preliminary data.</text>
</comment>
<gene>
    <name evidence="8" type="ORF">DW944_08235</name>
</gene>
<dbReference type="RefSeq" id="WP_117970858.1">
    <property type="nucleotide sequence ID" value="NZ_JBBNGR010000006.1"/>
</dbReference>
<dbReference type="Pfam" id="PF04545">
    <property type="entry name" value="Sigma70_r4"/>
    <property type="match status" value="1"/>
</dbReference>
<dbReference type="InterPro" id="IPR013324">
    <property type="entry name" value="RNA_pol_sigma_r3/r4-like"/>
</dbReference>
<name>A0A413R7G7_9FIRM</name>
<evidence type="ECO:0000256" key="5">
    <source>
        <dbReference type="ARBA" id="ARBA00023125"/>
    </source>
</evidence>
<accession>A0A413R7G7</accession>
<dbReference type="GO" id="GO:0003677">
    <property type="term" value="F:DNA binding"/>
    <property type="evidence" value="ECO:0007669"/>
    <property type="project" value="UniProtKB-KW"/>
</dbReference>
<dbReference type="InterPro" id="IPR036388">
    <property type="entry name" value="WH-like_DNA-bd_sf"/>
</dbReference>
<keyword evidence="9" id="KW-1185">Reference proteome</keyword>
<dbReference type="Gene3D" id="1.10.10.10">
    <property type="entry name" value="Winged helix-like DNA-binding domain superfamily/Winged helix DNA-binding domain"/>
    <property type="match status" value="2"/>
</dbReference>
<organism evidence="8 9">
    <name type="scientific">Eubacterium ventriosum</name>
    <dbReference type="NCBI Taxonomy" id="39496"/>
    <lineage>
        <taxon>Bacteria</taxon>
        <taxon>Bacillati</taxon>
        <taxon>Bacillota</taxon>
        <taxon>Clostridia</taxon>
        <taxon>Eubacteriales</taxon>
        <taxon>Eubacteriaceae</taxon>
        <taxon>Eubacterium</taxon>
    </lineage>
</organism>
<evidence type="ECO:0000256" key="6">
    <source>
        <dbReference type="ARBA" id="ARBA00023163"/>
    </source>
</evidence>
<dbReference type="InterPro" id="IPR001387">
    <property type="entry name" value="Cro/C1-type_HTH"/>
</dbReference>
<dbReference type="InterPro" id="IPR014284">
    <property type="entry name" value="RNA_pol_sigma-70_dom"/>
</dbReference>
<evidence type="ECO:0000259" key="7">
    <source>
        <dbReference type="PROSITE" id="PS50943"/>
    </source>
</evidence>
<evidence type="ECO:0000256" key="1">
    <source>
        <dbReference type="ARBA" id="ARBA00007788"/>
    </source>
</evidence>
<comment type="similarity">
    <text evidence="1">Belongs to the sigma-70 factor family.</text>
</comment>
<protein>
    <submittedName>
        <fullName evidence="8">SigB/SigF/SigG family RNA polymerase sigma factor</fullName>
    </submittedName>
</protein>
<evidence type="ECO:0000256" key="3">
    <source>
        <dbReference type="ARBA" id="ARBA00023015"/>
    </source>
</evidence>
<evidence type="ECO:0000256" key="4">
    <source>
        <dbReference type="ARBA" id="ARBA00023082"/>
    </source>
</evidence>
<dbReference type="PRINTS" id="PR00046">
    <property type="entry name" value="SIGMA70FCT"/>
</dbReference>
<dbReference type="SUPFAM" id="SSF88946">
    <property type="entry name" value="Sigma2 domain of RNA polymerase sigma factors"/>
    <property type="match status" value="1"/>
</dbReference>
<evidence type="ECO:0000256" key="2">
    <source>
        <dbReference type="ARBA" id="ARBA00022969"/>
    </source>
</evidence>
<dbReference type="NCBIfam" id="TIGR02980">
    <property type="entry name" value="SigBFG"/>
    <property type="match status" value="1"/>
</dbReference>
<dbReference type="AlphaFoldDB" id="A0A413R7G7"/>